<accession>A0A7T2YX46</accession>
<evidence type="ECO:0000313" key="1">
    <source>
        <dbReference type="EMBL" id="QPS83577.1"/>
    </source>
</evidence>
<evidence type="ECO:0000313" key="2">
    <source>
        <dbReference type="Proteomes" id="UP000595064"/>
    </source>
</evidence>
<protein>
    <submittedName>
        <fullName evidence="1">Uncharacterized protein</fullName>
    </submittedName>
</protein>
<keyword evidence="2" id="KW-1185">Reference proteome</keyword>
<dbReference type="RefSeq" id="WP_198129373.1">
    <property type="nucleotide sequence ID" value="NZ_CP065748.1"/>
</dbReference>
<proteinExistence type="predicted"/>
<name>A0A7T2YX46_9BURK</name>
<gene>
    <name evidence="1" type="ORF">I6G47_11160</name>
</gene>
<sequence>MMAAYFYAQLNASGVAVALTQAHEEITAADMHRLPQYDTSVLGRRWTGAKWVDVPPPKISRRITPLAFRRRFTAIERAAIEWAAVDRAEAGTMERMQAAQLRSTLKDQELASFIDLDDKDVAAGVQLLEAVGLIADGRALQITDTPPRPDELPA</sequence>
<dbReference type="EMBL" id="CP065748">
    <property type="protein sequence ID" value="QPS83577.1"/>
    <property type="molecule type" value="Genomic_DNA"/>
</dbReference>
<dbReference type="Proteomes" id="UP000595064">
    <property type="component" value="Chromosome"/>
</dbReference>
<organism evidence="1 2">
    <name type="scientific">Delftia lacustris</name>
    <dbReference type="NCBI Taxonomy" id="558537"/>
    <lineage>
        <taxon>Bacteria</taxon>
        <taxon>Pseudomonadati</taxon>
        <taxon>Pseudomonadota</taxon>
        <taxon>Betaproteobacteria</taxon>
        <taxon>Burkholderiales</taxon>
        <taxon>Comamonadaceae</taxon>
        <taxon>Delftia</taxon>
    </lineage>
</organism>
<dbReference type="AlphaFoldDB" id="A0A7T2YX46"/>
<reference evidence="1 2" key="1">
    <citation type="submission" date="2020-12" db="EMBL/GenBank/DDBJ databases">
        <title>FDA dAtabase for Regulatory Grade micrObial Sequences (FDA-ARGOS): Supporting development and validation of Infectious Disease Dx tests.</title>
        <authorList>
            <person name="Sproer C."/>
            <person name="Gronow S."/>
            <person name="Severitt S."/>
            <person name="Schroder I."/>
            <person name="Tallon L."/>
            <person name="Sadzewicz L."/>
            <person name="Zhao X."/>
            <person name="Boylan J."/>
            <person name="Ott S."/>
            <person name="Bowen H."/>
            <person name="Vavikolanu K."/>
            <person name="Mehta A."/>
            <person name="Aluvathingal J."/>
            <person name="Nadendla S."/>
            <person name="Lowell S."/>
            <person name="Myers T."/>
            <person name="Yan Y."/>
            <person name="Sichtig H."/>
        </authorList>
    </citation>
    <scope>NUCLEOTIDE SEQUENCE [LARGE SCALE GENOMIC DNA]</scope>
    <source>
        <strain evidence="1 2">FDAARGOS_890</strain>
    </source>
</reference>
<dbReference type="KEGG" id="dla:I6G47_11160"/>